<protein>
    <recommendedName>
        <fullName evidence="2">Oxidoreductase-like domain-containing protein</fullName>
    </recommendedName>
</protein>
<proteinExistence type="predicted"/>
<evidence type="ECO:0000313" key="4">
    <source>
        <dbReference type="Proteomes" id="UP000594834"/>
    </source>
</evidence>
<organism evidence="3 4">
    <name type="scientific">Moraxella nonliquefaciens</name>
    <dbReference type="NCBI Taxonomy" id="478"/>
    <lineage>
        <taxon>Bacteria</taxon>
        <taxon>Pseudomonadati</taxon>
        <taxon>Pseudomonadota</taxon>
        <taxon>Gammaproteobacteria</taxon>
        <taxon>Moraxellales</taxon>
        <taxon>Moraxellaceae</taxon>
        <taxon>Moraxella</taxon>
    </lineage>
</organism>
<evidence type="ECO:0000256" key="1">
    <source>
        <dbReference type="SAM" id="MobiDB-lite"/>
    </source>
</evidence>
<accession>A0A7T3C0C5</accession>
<gene>
    <name evidence="3" type="ORF">I6G26_09635</name>
</gene>
<name>A0A7T3C0C5_MORNO</name>
<sequence length="63" mass="7106">MTDQLTDNAPTPSDVPPPPVPPDDDECCHNRCGELCVFDIYQSQKADYNAKWGHVIDKMNENE</sequence>
<evidence type="ECO:0000259" key="2">
    <source>
        <dbReference type="Pfam" id="PF09791"/>
    </source>
</evidence>
<reference evidence="3 4" key="1">
    <citation type="submission" date="2020-12" db="EMBL/GenBank/DDBJ databases">
        <title>FDA dAtabase for Regulatory Grade micrObial Sequences (FDA-ARGOS): Supporting development and validation of Infectious Disease Dx tests.</title>
        <authorList>
            <person name="Sproer C."/>
            <person name="Gronow S."/>
            <person name="Severitt S."/>
            <person name="Schroder I."/>
            <person name="Tallon L."/>
            <person name="Sadzewicz L."/>
            <person name="Zhao X."/>
            <person name="Boylan J."/>
            <person name="Ott S."/>
            <person name="Bowen H."/>
            <person name="Vavikolanu K."/>
            <person name="Mehta A."/>
            <person name="Aluvathingal J."/>
            <person name="Nadendla S."/>
            <person name="Lowell S."/>
            <person name="Myers T."/>
            <person name="Yan Y."/>
            <person name="Sichtig H."/>
        </authorList>
    </citation>
    <scope>NUCLEOTIDE SEQUENCE [LARGE SCALE GENOMIC DNA]</scope>
    <source>
        <strain evidence="3 4">FDAARGOS_869</strain>
    </source>
</reference>
<keyword evidence="4" id="KW-1185">Reference proteome</keyword>
<dbReference type="Proteomes" id="UP000594834">
    <property type="component" value="Chromosome"/>
</dbReference>
<dbReference type="EMBL" id="CP065728">
    <property type="protein sequence ID" value="QPT44304.1"/>
    <property type="molecule type" value="Genomic_DNA"/>
</dbReference>
<dbReference type="RefSeq" id="WP_145916036.1">
    <property type="nucleotide sequence ID" value="NZ_CP065728.1"/>
</dbReference>
<evidence type="ECO:0000313" key="3">
    <source>
        <dbReference type="EMBL" id="QPT44304.1"/>
    </source>
</evidence>
<dbReference type="InterPro" id="IPR019180">
    <property type="entry name" value="Oxidoreductase-like_N"/>
</dbReference>
<feature type="region of interest" description="Disordered" evidence="1">
    <location>
        <begin position="1"/>
        <end position="24"/>
    </location>
</feature>
<dbReference type="Pfam" id="PF09791">
    <property type="entry name" value="Oxidored-like"/>
    <property type="match status" value="1"/>
</dbReference>
<feature type="domain" description="Oxidoreductase-like" evidence="2">
    <location>
        <begin position="15"/>
        <end position="51"/>
    </location>
</feature>